<reference evidence="1 2" key="1">
    <citation type="submission" date="2016-06" db="EMBL/GenBank/DDBJ databases">
        <title>Genome sequence of halotolerant plant growth promoting strain of Halomonas elongata HEK1 isolated from salterns of Rann of Kutch, Gujarat, India.</title>
        <authorList>
            <person name="Gaba S."/>
            <person name="Singh R.N."/>
            <person name="Abrol S."/>
            <person name="Kaushik R."/>
            <person name="Saxena A.K."/>
        </authorList>
    </citation>
    <scope>NUCLEOTIDE SEQUENCE [LARGE SCALE GENOMIC DNA]</scope>
    <source>
        <strain evidence="1 2">HEK1</strain>
    </source>
</reference>
<dbReference type="Proteomes" id="UP000092504">
    <property type="component" value="Unassembled WGS sequence"/>
</dbReference>
<comment type="caution">
    <text evidence="1">The sequence shown here is derived from an EMBL/GenBank/DDBJ whole genome shotgun (WGS) entry which is preliminary data.</text>
</comment>
<organism evidence="1 2">
    <name type="scientific">Halomonas elongata</name>
    <dbReference type="NCBI Taxonomy" id="2746"/>
    <lineage>
        <taxon>Bacteria</taxon>
        <taxon>Pseudomonadati</taxon>
        <taxon>Pseudomonadota</taxon>
        <taxon>Gammaproteobacteria</taxon>
        <taxon>Oceanospirillales</taxon>
        <taxon>Halomonadaceae</taxon>
        <taxon>Halomonas</taxon>
    </lineage>
</organism>
<dbReference type="EMBL" id="MAJD01000001">
    <property type="protein sequence ID" value="OBX36970.1"/>
    <property type="molecule type" value="Genomic_DNA"/>
</dbReference>
<sequence>MALRIRRDGRVLCAAMHEPQDGDTYINDALHYRLSVTDRVLVTEPFDQHAQRGEWWWRNAVPEGVDIDPFYTSNNP</sequence>
<proteinExistence type="predicted"/>
<evidence type="ECO:0000313" key="2">
    <source>
        <dbReference type="Proteomes" id="UP000092504"/>
    </source>
</evidence>
<name>A0A1B8P410_HALEL</name>
<evidence type="ECO:0000313" key="1">
    <source>
        <dbReference type="EMBL" id="OBX36970.1"/>
    </source>
</evidence>
<dbReference type="AlphaFoldDB" id="A0A1B8P410"/>
<gene>
    <name evidence="1" type="ORF">A8U91_01318</name>
</gene>
<protein>
    <submittedName>
        <fullName evidence="1">Uncharacterized protein</fullName>
    </submittedName>
</protein>
<accession>A0A1B8P410</accession>